<dbReference type="AlphaFoldDB" id="A0A1E1W6Q8"/>
<dbReference type="Gene3D" id="3.40.50.10980">
    <property type="entry name" value="Nibrin, BRCT2 domain"/>
    <property type="match status" value="1"/>
</dbReference>
<accession>A0A1E1W6Q8</accession>
<feature type="compositionally biased region" description="Polar residues" evidence="8">
    <location>
        <begin position="341"/>
        <end position="365"/>
    </location>
</feature>
<evidence type="ECO:0000256" key="6">
    <source>
        <dbReference type="ARBA" id="ARBA00023242"/>
    </source>
</evidence>
<evidence type="ECO:0000256" key="1">
    <source>
        <dbReference type="ARBA" id="ARBA00004123"/>
    </source>
</evidence>
<dbReference type="GO" id="GO:0030870">
    <property type="term" value="C:Mre11 complex"/>
    <property type="evidence" value="ECO:0007669"/>
    <property type="project" value="InterPro"/>
</dbReference>
<keyword evidence="6" id="KW-0539">Nucleus</keyword>
<dbReference type="Pfam" id="PF00498">
    <property type="entry name" value="FHA"/>
    <property type="match status" value="1"/>
</dbReference>
<evidence type="ECO:0000256" key="7">
    <source>
        <dbReference type="ARBA" id="ARBA00044757"/>
    </source>
</evidence>
<dbReference type="GO" id="GO:0005694">
    <property type="term" value="C:chromosome"/>
    <property type="evidence" value="ECO:0007669"/>
    <property type="project" value="UniProtKB-SubCell"/>
</dbReference>
<evidence type="ECO:0000256" key="8">
    <source>
        <dbReference type="SAM" id="MobiDB-lite"/>
    </source>
</evidence>
<reference evidence="10" key="1">
    <citation type="submission" date="2015-09" db="EMBL/GenBank/DDBJ databases">
        <title>De novo assembly of Pectinophora gossypiella (Pink Bollworm) gut transcriptome.</title>
        <authorList>
            <person name="Tassone E.E."/>
        </authorList>
    </citation>
    <scope>NUCLEOTIDE SEQUENCE</scope>
</reference>
<dbReference type="Pfam" id="PF16508">
    <property type="entry name" value="NIBRIN_BRCT_II"/>
    <property type="match status" value="1"/>
</dbReference>
<gene>
    <name evidence="10" type="ORF">g.11970</name>
</gene>
<dbReference type="PANTHER" id="PTHR12162">
    <property type="entry name" value="NIBRIN-RELATED"/>
    <property type="match status" value="1"/>
</dbReference>
<name>A0A1E1W6Q8_PECGO</name>
<feature type="compositionally biased region" description="Polar residues" evidence="8">
    <location>
        <begin position="382"/>
        <end position="395"/>
    </location>
</feature>
<evidence type="ECO:0000259" key="9">
    <source>
        <dbReference type="PROSITE" id="PS50006"/>
    </source>
</evidence>
<comment type="similarity">
    <text evidence="7">Belongs to the Nibrin family.</text>
</comment>
<feature type="domain" description="FHA" evidence="9">
    <location>
        <begin position="21"/>
        <end position="74"/>
    </location>
</feature>
<dbReference type="FunFam" id="3.40.50.10980:FF:000001">
    <property type="entry name" value="Nibrin"/>
    <property type="match status" value="1"/>
</dbReference>
<dbReference type="PANTHER" id="PTHR12162:SF0">
    <property type="entry name" value="NIBRIN"/>
    <property type="match status" value="1"/>
</dbReference>
<dbReference type="EMBL" id="GDQN01008372">
    <property type="protein sequence ID" value="JAT82682.1"/>
    <property type="molecule type" value="Transcribed_RNA"/>
</dbReference>
<proteinExistence type="inferred from homology"/>
<dbReference type="OrthoDB" id="552194at2759"/>
<sequence length="627" mass="70576">MWYLTSDNDPRILYVTPNNEITIGRSVDAQVCNFAISDDASISRKHATLAVTENKLYLQDMGSRYGTFVNNMTEKVGDSKVKLNNNDIVRFGKINSVWKVHATSLVTCTSTLKGESLQNLKLCLSNLAGTFKSEWDDTCSYLTMPAITLTIKVVLALVQGSYIVTTEFWSKCVDAVKNQTSLPDPCKFTPHVVESTLNKENVSFFPNAERKSLFAGKTIIFFSRRQLDMYKTVLTQCSGTALLLSETQMSKSSLCEQNKIVIQYNLTNNTSQETQAQRNQINDIINYLKSKGKRIIADAEIGLAVLYCSTDKYCNPDFNFSTEVIKQTPAQNTKPGHVLAQESQEPTQKINNENVVINETLTPASSKRKLEDDDEAKANKKFASNVSHSPISNNESVKRKFSDDSNENLNPSKKMAVDNDDDIFNFQNNSHENGNGDKSEKLLNFIKPVQNKQNNGNDEDDLFNFVQDEEKNKEAGDTSNNTMFNKINYIKKEMDAESIQGKKRKLDDSVDISALRGSKLKELMENQANWSSDYKNVKVKKEDPDELDVKMNDLDLGTTIITVRKNLIVKKEPIQIEESGDQGGKPKNFKKFRKVWPVKMQVTVIPKSSMSIVIPDSLAEEITSQSY</sequence>
<protein>
    <recommendedName>
        <fullName evidence="9">FHA domain-containing protein</fullName>
    </recommendedName>
</protein>
<feature type="region of interest" description="Disordered" evidence="8">
    <location>
        <begin position="331"/>
        <end position="438"/>
    </location>
</feature>
<dbReference type="InterPro" id="IPR008984">
    <property type="entry name" value="SMAD_FHA_dom_sf"/>
</dbReference>
<evidence type="ECO:0000313" key="10">
    <source>
        <dbReference type="EMBL" id="JAT82682.1"/>
    </source>
</evidence>
<dbReference type="InterPro" id="IPR036420">
    <property type="entry name" value="BRCT_dom_sf"/>
</dbReference>
<dbReference type="GO" id="GO:0000724">
    <property type="term" value="P:double-strand break repair via homologous recombination"/>
    <property type="evidence" value="ECO:0007669"/>
    <property type="project" value="TreeGrafter"/>
</dbReference>
<dbReference type="GO" id="GO:0007095">
    <property type="term" value="P:mitotic G2 DNA damage checkpoint signaling"/>
    <property type="evidence" value="ECO:0007669"/>
    <property type="project" value="InterPro"/>
</dbReference>
<dbReference type="SUPFAM" id="SSF49879">
    <property type="entry name" value="SMAD/FHA domain"/>
    <property type="match status" value="1"/>
</dbReference>
<dbReference type="GO" id="GO:0003684">
    <property type="term" value="F:damaged DNA binding"/>
    <property type="evidence" value="ECO:0007669"/>
    <property type="project" value="TreeGrafter"/>
</dbReference>
<dbReference type="InterPro" id="IPR043014">
    <property type="entry name" value="Nibrin_BRCT2_sf"/>
</dbReference>
<dbReference type="Gene3D" id="2.60.200.20">
    <property type="match status" value="1"/>
</dbReference>
<dbReference type="InterPro" id="IPR032429">
    <property type="entry name" value="Nibrin_BRCT2"/>
</dbReference>
<dbReference type="CDD" id="cd22667">
    <property type="entry name" value="FHA_NBN"/>
    <property type="match status" value="1"/>
</dbReference>
<keyword evidence="4" id="KW-0227">DNA damage</keyword>
<dbReference type="InterPro" id="IPR000253">
    <property type="entry name" value="FHA_dom"/>
</dbReference>
<comment type="subcellular location">
    <subcellularLocation>
        <location evidence="2">Chromosome</location>
    </subcellularLocation>
    <subcellularLocation>
        <location evidence="1">Nucleus</location>
    </subcellularLocation>
</comment>
<evidence type="ECO:0000256" key="4">
    <source>
        <dbReference type="ARBA" id="ARBA00022763"/>
    </source>
</evidence>
<dbReference type="SMART" id="SM00240">
    <property type="entry name" value="FHA"/>
    <property type="match status" value="1"/>
</dbReference>
<evidence type="ECO:0000256" key="3">
    <source>
        <dbReference type="ARBA" id="ARBA00022454"/>
    </source>
</evidence>
<keyword evidence="3" id="KW-0158">Chromosome</keyword>
<dbReference type="InterPro" id="IPR040227">
    <property type="entry name" value="Nibrin-rel"/>
</dbReference>
<dbReference type="CDD" id="cd17741">
    <property type="entry name" value="BRCT_nibrin"/>
    <property type="match status" value="1"/>
</dbReference>
<dbReference type="PROSITE" id="PS50006">
    <property type="entry name" value="FHA_DOMAIN"/>
    <property type="match status" value="1"/>
</dbReference>
<evidence type="ECO:0000256" key="2">
    <source>
        <dbReference type="ARBA" id="ARBA00004286"/>
    </source>
</evidence>
<keyword evidence="5" id="KW-0234">DNA repair</keyword>
<dbReference type="Gene3D" id="3.40.50.10190">
    <property type="entry name" value="BRCT domain"/>
    <property type="match status" value="1"/>
</dbReference>
<organism evidence="10">
    <name type="scientific">Pectinophora gossypiella</name>
    <name type="common">Cotton pink bollworm</name>
    <name type="synonym">Depressaria gossypiella</name>
    <dbReference type="NCBI Taxonomy" id="13191"/>
    <lineage>
        <taxon>Eukaryota</taxon>
        <taxon>Metazoa</taxon>
        <taxon>Ecdysozoa</taxon>
        <taxon>Arthropoda</taxon>
        <taxon>Hexapoda</taxon>
        <taxon>Insecta</taxon>
        <taxon>Pterygota</taxon>
        <taxon>Neoptera</taxon>
        <taxon>Endopterygota</taxon>
        <taxon>Lepidoptera</taxon>
        <taxon>Glossata</taxon>
        <taxon>Ditrysia</taxon>
        <taxon>Gelechioidea</taxon>
        <taxon>Gelechiidae</taxon>
        <taxon>Apatetrinae</taxon>
        <taxon>Pectinophora</taxon>
    </lineage>
</organism>
<evidence type="ECO:0000256" key="5">
    <source>
        <dbReference type="ARBA" id="ARBA00023204"/>
    </source>
</evidence>